<name>A0A9N8HMY6_9STRA</name>
<dbReference type="PRINTS" id="PR00173">
    <property type="entry name" value="EDTRNSPORT"/>
</dbReference>
<feature type="transmembrane region" description="Helical" evidence="7">
    <location>
        <begin position="332"/>
        <end position="358"/>
    </location>
</feature>
<dbReference type="OrthoDB" id="70718at2759"/>
<evidence type="ECO:0000256" key="8">
    <source>
        <dbReference type="SAM" id="MobiDB-lite"/>
    </source>
</evidence>
<reference evidence="9" key="1">
    <citation type="submission" date="2020-06" db="EMBL/GenBank/DDBJ databases">
        <authorList>
            <consortium name="Plant Systems Biology data submission"/>
        </authorList>
    </citation>
    <scope>NUCLEOTIDE SEQUENCE</scope>
    <source>
        <strain evidence="9">D6</strain>
    </source>
</reference>
<keyword evidence="5 7" id="KW-1133">Transmembrane helix</keyword>
<dbReference type="PANTHER" id="PTHR42865:SF7">
    <property type="entry name" value="PROTON_GLUTAMATE-ASPARTATE SYMPORTER"/>
    <property type="match status" value="1"/>
</dbReference>
<evidence type="ECO:0000256" key="6">
    <source>
        <dbReference type="ARBA" id="ARBA00023136"/>
    </source>
</evidence>
<evidence type="ECO:0000313" key="9">
    <source>
        <dbReference type="EMBL" id="CAB9518515.1"/>
    </source>
</evidence>
<feature type="transmembrane region" description="Helical" evidence="7">
    <location>
        <begin position="66"/>
        <end position="88"/>
    </location>
</feature>
<comment type="caution">
    <text evidence="9">The sequence shown here is derived from an EMBL/GenBank/DDBJ whole genome shotgun (WGS) entry which is preliminary data.</text>
</comment>
<dbReference type="InterPro" id="IPR036458">
    <property type="entry name" value="Na:dicarbo_symporter_sf"/>
</dbReference>
<organism evidence="9 10">
    <name type="scientific">Seminavis robusta</name>
    <dbReference type="NCBI Taxonomy" id="568900"/>
    <lineage>
        <taxon>Eukaryota</taxon>
        <taxon>Sar</taxon>
        <taxon>Stramenopiles</taxon>
        <taxon>Ochrophyta</taxon>
        <taxon>Bacillariophyta</taxon>
        <taxon>Bacillariophyceae</taxon>
        <taxon>Bacillariophycidae</taxon>
        <taxon>Naviculales</taxon>
        <taxon>Naviculaceae</taxon>
        <taxon>Seminavis</taxon>
    </lineage>
</organism>
<dbReference type="EMBL" id="CAICTM010000939">
    <property type="protein sequence ID" value="CAB9518515.1"/>
    <property type="molecule type" value="Genomic_DNA"/>
</dbReference>
<dbReference type="InterPro" id="IPR001991">
    <property type="entry name" value="Na-dicarboxylate_symporter"/>
</dbReference>
<keyword evidence="6 7" id="KW-0472">Membrane</keyword>
<keyword evidence="4 7" id="KW-0812">Transmembrane</keyword>
<gene>
    <name evidence="9" type="ORF">SEMRO_941_G222670.1</name>
</gene>
<comment type="subcellular location">
    <subcellularLocation>
        <location evidence="1">Cell membrane</location>
        <topology evidence="1">Multi-pass membrane protein</topology>
    </subcellularLocation>
    <subcellularLocation>
        <location evidence="7">Membrane</location>
        <topology evidence="7">Multi-pass membrane protein</topology>
    </subcellularLocation>
</comment>
<dbReference type="Pfam" id="PF00375">
    <property type="entry name" value="SDF"/>
    <property type="match status" value="2"/>
</dbReference>
<sequence length="567" mass="60418">MNTGTDNRSSSSTSGCCGILGRYPIATLIAFASAGIATGIGLTFWEPEDVETKVNLIKWIGLVGDLFIRALKCLVLPLIFVSVTIAVLEMLAVGRAGSVGWKTRESLAALPGTKITGATESLHLLSFRMNFDMKTSKVGLYMTTTVIASIIGIFSIILFQGTFSQGEFQPPAPPTVELGCNNEGMYLTEALDGSISCAAHNGTNSQFYLEDITGSLVQSSSDDLEEKSMSDTLYEGVFTKIVTDNVFVSFAEANFAAVVFFSICFGVAVSQTSADDDVESNATLVVKLFKQLEKVFLKMIQWVIAVTPFAVFSLIAEAIGAQADIKEAFSNVGFLIVAFVVGICMHFLIVHVGLFYVVTRRNPFSYLKHLIPAQTMAFACASSAATVPVTLESVRSTGWVPDPIVRFVVPLGATVNMDGSAIYYPMACIWLAYLNGINPDAASYVLLVILGTLGSIGAAPVPYSSLVLIITAYNTVFNTTGTPEGISFLAAIDWLIGSLRTVTNVTGDAVVCGMIGHLCPLDEEETMETVIEASKVMTEPSHSGGPTGSDIGKDNNSVGEESEVYNS</sequence>
<keyword evidence="10" id="KW-1185">Reference proteome</keyword>
<evidence type="ECO:0000313" key="10">
    <source>
        <dbReference type="Proteomes" id="UP001153069"/>
    </source>
</evidence>
<dbReference type="PANTHER" id="PTHR42865">
    <property type="entry name" value="PROTON/GLUTAMATE-ASPARTATE SYMPORTER"/>
    <property type="match status" value="1"/>
</dbReference>
<feature type="transmembrane region" description="Helical" evidence="7">
    <location>
        <begin position="411"/>
        <end position="434"/>
    </location>
</feature>
<dbReference type="AlphaFoldDB" id="A0A9N8HMY6"/>
<evidence type="ECO:0000256" key="2">
    <source>
        <dbReference type="ARBA" id="ARBA00022448"/>
    </source>
</evidence>
<dbReference type="GO" id="GO:0015293">
    <property type="term" value="F:symporter activity"/>
    <property type="evidence" value="ECO:0007669"/>
    <property type="project" value="UniProtKB-UniRule"/>
</dbReference>
<keyword evidence="3" id="KW-1003">Cell membrane</keyword>
<comment type="similarity">
    <text evidence="7">Belongs to the dicarboxylate/amino acid:cation symporter (DAACS) (TC 2.A.23) family.</text>
</comment>
<dbReference type="Proteomes" id="UP001153069">
    <property type="component" value="Unassembled WGS sequence"/>
</dbReference>
<evidence type="ECO:0000256" key="5">
    <source>
        <dbReference type="ARBA" id="ARBA00022989"/>
    </source>
</evidence>
<keyword evidence="2 7" id="KW-0813">Transport</keyword>
<feature type="transmembrane region" description="Helical" evidence="7">
    <location>
        <begin position="20"/>
        <end position="45"/>
    </location>
</feature>
<evidence type="ECO:0000256" key="4">
    <source>
        <dbReference type="ARBA" id="ARBA00022692"/>
    </source>
</evidence>
<evidence type="ECO:0000256" key="1">
    <source>
        <dbReference type="ARBA" id="ARBA00004651"/>
    </source>
</evidence>
<feature type="transmembrane region" description="Helical" evidence="7">
    <location>
        <begin position="138"/>
        <end position="159"/>
    </location>
</feature>
<feature type="transmembrane region" description="Helical" evidence="7">
    <location>
        <begin position="441"/>
        <end position="463"/>
    </location>
</feature>
<accession>A0A9N8HMY6</accession>
<dbReference type="SUPFAM" id="SSF118215">
    <property type="entry name" value="Proton glutamate symport protein"/>
    <property type="match status" value="2"/>
</dbReference>
<dbReference type="Gene3D" id="1.10.3860.10">
    <property type="entry name" value="Sodium:dicarboxylate symporter"/>
    <property type="match status" value="2"/>
</dbReference>
<keyword evidence="7" id="KW-0769">Symport</keyword>
<evidence type="ECO:0000256" key="7">
    <source>
        <dbReference type="RuleBase" id="RU361216"/>
    </source>
</evidence>
<dbReference type="GO" id="GO:0005886">
    <property type="term" value="C:plasma membrane"/>
    <property type="evidence" value="ECO:0007669"/>
    <property type="project" value="UniProtKB-SubCell"/>
</dbReference>
<feature type="region of interest" description="Disordered" evidence="8">
    <location>
        <begin position="537"/>
        <end position="567"/>
    </location>
</feature>
<proteinExistence type="inferred from homology"/>
<evidence type="ECO:0000256" key="3">
    <source>
        <dbReference type="ARBA" id="ARBA00022475"/>
    </source>
</evidence>
<protein>
    <recommendedName>
        <fullName evidence="7">Amino acid transporter</fullName>
    </recommendedName>
</protein>
<feature type="transmembrane region" description="Helical" evidence="7">
    <location>
        <begin position="299"/>
        <end position="320"/>
    </location>
</feature>